<gene>
    <name evidence="1" type="ORF">GGQ68_000226</name>
</gene>
<evidence type="ECO:0008006" key="3">
    <source>
        <dbReference type="Google" id="ProtNLM"/>
    </source>
</evidence>
<name>A0A7W6GQI3_9RHOB</name>
<accession>A0A7W6GQI3</accession>
<reference evidence="1 2" key="1">
    <citation type="submission" date="2020-08" db="EMBL/GenBank/DDBJ databases">
        <title>Genomic Encyclopedia of Type Strains, Phase IV (KMG-IV): sequencing the most valuable type-strain genomes for metagenomic binning, comparative biology and taxonomic classification.</title>
        <authorList>
            <person name="Goeker M."/>
        </authorList>
    </citation>
    <scope>NUCLEOTIDE SEQUENCE [LARGE SCALE GENOMIC DNA]</scope>
    <source>
        <strain evidence="1 2">DSM 102235</strain>
    </source>
</reference>
<proteinExistence type="predicted"/>
<dbReference type="RefSeq" id="WP_183962552.1">
    <property type="nucleotide sequence ID" value="NZ_BAABBZ010000012.1"/>
</dbReference>
<keyword evidence="2" id="KW-1185">Reference proteome</keyword>
<dbReference type="EMBL" id="JACIEJ010000001">
    <property type="protein sequence ID" value="MBB3983915.1"/>
    <property type="molecule type" value="Genomic_DNA"/>
</dbReference>
<sequence length="161" mass="17661">MHTPDVRPSTLPMALRNLYFQWRELQIDGRSPRMTELQVHHLVGSEHSTILTEAIFDADGAISDFIFLFLDTHLRNGRTQQIPGKGLAQLPGKGPGSRIWGALAACITDGVPLRASFPYVGPDPAYDKTCDVLLPVADDTGRHRYVLTGVIFLPSSAPSII</sequence>
<dbReference type="Proteomes" id="UP000541426">
    <property type="component" value="Unassembled WGS sequence"/>
</dbReference>
<evidence type="ECO:0000313" key="2">
    <source>
        <dbReference type="Proteomes" id="UP000541426"/>
    </source>
</evidence>
<comment type="caution">
    <text evidence="1">The sequence shown here is derived from an EMBL/GenBank/DDBJ whole genome shotgun (WGS) entry which is preliminary data.</text>
</comment>
<dbReference type="AlphaFoldDB" id="A0A7W6GQI3"/>
<protein>
    <recommendedName>
        <fullName evidence="3">PAS domain-containing protein</fullName>
    </recommendedName>
</protein>
<evidence type="ECO:0000313" key="1">
    <source>
        <dbReference type="EMBL" id="MBB3983915.1"/>
    </source>
</evidence>
<organism evidence="1 2">
    <name type="scientific">Sagittula marina</name>
    <dbReference type="NCBI Taxonomy" id="943940"/>
    <lineage>
        <taxon>Bacteria</taxon>
        <taxon>Pseudomonadati</taxon>
        <taxon>Pseudomonadota</taxon>
        <taxon>Alphaproteobacteria</taxon>
        <taxon>Rhodobacterales</taxon>
        <taxon>Roseobacteraceae</taxon>
        <taxon>Sagittula</taxon>
    </lineage>
</organism>